<keyword evidence="2" id="KW-0732">Signal</keyword>
<keyword evidence="1" id="KW-1133">Transmembrane helix</keyword>
<dbReference type="eggNOG" id="ENOG502QVDR">
    <property type="taxonomic scope" value="Eukaryota"/>
</dbReference>
<dbReference type="InterPro" id="IPR028000">
    <property type="entry name" value="Pma1"/>
</dbReference>
<dbReference type="Pfam" id="PF14610">
    <property type="entry name" value="Psg1"/>
    <property type="match status" value="1"/>
</dbReference>
<dbReference type="GeneID" id="4620391"/>
<keyword evidence="1" id="KW-0812">Transmembrane</keyword>
<evidence type="ECO:0000256" key="2">
    <source>
        <dbReference type="SAM" id="SignalP"/>
    </source>
</evidence>
<feature type="signal peptide" evidence="2">
    <location>
        <begin position="1"/>
        <end position="17"/>
    </location>
</feature>
<feature type="transmembrane region" description="Helical" evidence="1">
    <location>
        <begin position="308"/>
        <end position="330"/>
    </location>
</feature>
<dbReference type="GO" id="GO:0006605">
    <property type="term" value="P:protein targeting"/>
    <property type="evidence" value="ECO:0007669"/>
    <property type="project" value="EnsemblFungi"/>
</dbReference>
<dbReference type="GO" id="GO:0005794">
    <property type="term" value="C:Golgi apparatus"/>
    <property type="evidence" value="ECO:0007669"/>
    <property type="project" value="EnsemblFungi"/>
</dbReference>
<dbReference type="FunCoup" id="Q759Y9">
    <property type="interactions" value="147"/>
</dbReference>
<dbReference type="GO" id="GO:0051604">
    <property type="term" value="P:protein maturation"/>
    <property type="evidence" value="ECO:0007669"/>
    <property type="project" value="EnsemblFungi"/>
</dbReference>
<name>Q759Y9_EREGS</name>
<feature type="chain" id="PRO_5004285725" evidence="2">
    <location>
        <begin position="18"/>
        <end position="384"/>
    </location>
</feature>
<dbReference type="KEGG" id="ago:AGOS_ADR134C"/>
<evidence type="ECO:0000256" key="1">
    <source>
        <dbReference type="SAM" id="Phobius"/>
    </source>
</evidence>
<dbReference type="HOGENOM" id="CLU_041040_0_0_1"/>
<accession>Q759Y9</accession>
<gene>
    <name evidence="3" type="ORF">AGOS_ADR134C</name>
</gene>
<protein>
    <submittedName>
        <fullName evidence="3">ADR134Cp</fullName>
    </submittedName>
</protein>
<dbReference type="AlphaFoldDB" id="Q759Y9"/>
<reference evidence="4" key="2">
    <citation type="journal article" date="2013" name="G3 (Bethesda)">
        <title>Genomes of Ashbya fungi isolated from insects reveal four mating-type loci, numerous translocations, lack of transposons, and distinct gene duplications.</title>
        <authorList>
            <person name="Dietrich F.S."/>
            <person name="Voegeli S."/>
            <person name="Kuo S."/>
            <person name="Philippsen P."/>
        </authorList>
    </citation>
    <scope>GENOME REANNOTATION</scope>
    <source>
        <strain evidence="4">ATCC 10895 / CBS 109.51 / FGSC 9923 / NRRL Y-1056</strain>
    </source>
</reference>
<keyword evidence="1" id="KW-0472">Membrane</keyword>
<evidence type="ECO:0000313" key="3">
    <source>
        <dbReference type="EMBL" id="AAS52054.1"/>
    </source>
</evidence>
<dbReference type="InParanoid" id="Q759Y9"/>
<organism evidence="3 4">
    <name type="scientific">Eremothecium gossypii (strain ATCC 10895 / CBS 109.51 / FGSC 9923 / NRRL Y-1056)</name>
    <name type="common">Yeast</name>
    <name type="synonym">Ashbya gossypii</name>
    <dbReference type="NCBI Taxonomy" id="284811"/>
    <lineage>
        <taxon>Eukaryota</taxon>
        <taxon>Fungi</taxon>
        <taxon>Dikarya</taxon>
        <taxon>Ascomycota</taxon>
        <taxon>Saccharomycotina</taxon>
        <taxon>Saccharomycetes</taxon>
        <taxon>Saccharomycetales</taxon>
        <taxon>Saccharomycetaceae</taxon>
        <taxon>Eremothecium</taxon>
    </lineage>
</organism>
<reference evidence="3 4" key="1">
    <citation type="journal article" date="2004" name="Science">
        <title>The Ashbya gossypii genome as a tool for mapping the ancient Saccharomyces cerevisiae genome.</title>
        <authorList>
            <person name="Dietrich F.S."/>
            <person name="Voegeli S."/>
            <person name="Brachat S."/>
            <person name="Lerch A."/>
            <person name="Gates K."/>
            <person name="Steiner S."/>
            <person name="Mohr C."/>
            <person name="Pohlmann R."/>
            <person name="Luedi P."/>
            <person name="Choi S."/>
            <person name="Wing R.A."/>
            <person name="Flavier A."/>
            <person name="Gaffney T.D."/>
            <person name="Philippsen P."/>
        </authorList>
    </citation>
    <scope>NUCLEOTIDE SEQUENCE [LARGE SCALE GENOMIC DNA]</scope>
    <source>
        <strain evidence="4">ATCC 10895 / CBS 109.51 / FGSC 9923 / NRRL Y-1056</strain>
    </source>
</reference>
<dbReference type="EMBL" id="AE016817">
    <property type="protein sequence ID" value="AAS52054.1"/>
    <property type="molecule type" value="Genomic_DNA"/>
</dbReference>
<dbReference type="RefSeq" id="NP_984230.1">
    <property type="nucleotide sequence ID" value="NM_209583.1"/>
</dbReference>
<dbReference type="Proteomes" id="UP000000591">
    <property type="component" value="Chromosome IV"/>
</dbReference>
<keyword evidence="4" id="KW-1185">Reference proteome</keyword>
<dbReference type="OrthoDB" id="4084551at2759"/>
<dbReference type="STRING" id="284811.Q759Y9"/>
<evidence type="ECO:0000313" key="4">
    <source>
        <dbReference type="Proteomes" id="UP000000591"/>
    </source>
</evidence>
<dbReference type="OMA" id="RCTPDRY"/>
<sequence>MMLSGLVYLLLAQVAVGRREYVRVQTTTTTTEELHPWHRTIYGTVKEIVTPTVIAGVTFSLKPDPTPDPLKPWVSLKKDGAPQTIKPEVKKGRTIKGPPDYSTYFKQVSTTTYSYEELQAHNMDPNDVHEEEVFTEEDDTYTSLNPLIRCTPDRYFNKGLAKDVSSAPFCTPREHVDWYAGQTYFITWYTHFFWDKALDAPAEQARVMLYYVKKGQLRQKREPIKPFFRGQWIKNIDGLFAITIDEEWLQGQGTRQLMLTVQPSTVADEEFDPVEHGILVRLALPNRVFKAGKQDLKMLDSGMTDETWYYLLLTLPTIVVFVAALVYFFLQWNRRYTDFSDISRAAIAKKHRIIGKFKDMPRFRNMRNHRYDELPQHNKSSKQS</sequence>
<proteinExistence type="predicted"/>